<evidence type="ECO:0000259" key="2">
    <source>
        <dbReference type="Pfam" id="PF00561"/>
    </source>
</evidence>
<dbReference type="InterPro" id="IPR029058">
    <property type="entry name" value="AB_hydrolase_fold"/>
</dbReference>
<name>A0A2W7N0Q3_9RHOB</name>
<evidence type="ECO:0000313" key="4">
    <source>
        <dbReference type="EMBL" id="PZX13650.1"/>
    </source>
</evidence>
<dbReference type="InterPro" id="IPR013595">
    <property type="entry name" value="Pept_S33_TAP-like_C"/>
</dbReference>
<evidence type="ECO:0000256" key="1">
    <source>
        <dbReference type="SAM" id="SignalP"/>
    </source>
</evidence>
<dbReference type="Pfam" id="PF00561">
    <property type="entry name" value="Abhydrolase_1"/>
    <property type="match status" value="1"/>
</dbReference>
<dbReference type="PANTHER" id="PTHR43798:SF27">
    <property type="entry name" value="HYDROLASE ALPHA_BETA HYDROLASE FOLD FAMILY"/>
    <property type="match status" value="1"/>
</dbReference>
<feature type="chain" id="PRO_5015861289" evidence="1">
    <location>
        <begin position="28"/>
        <end position="678"/>
    </location>
</feature>
<gene>
    <name evidence="4" type="ORF">LX81_03201</name>
</gene>
<organism evidence="4 5">
    <name type="scientific">Palleronia aestuarii</name>
    <dbReference type="NCBI Taxonomy" id="568105"/>
    <lineage>
        <taxon>Bacteria</taxon>
        <taxon>Pseudomonadati</taxon>
        <taxon>Pseudomonadota</taxon>
        <taxon>Alphaproteobacteria</taxon>
        <taxon>Rhodobacterales</taxon>
        <taxon>Roseobacteraceae</taxon>
        <taxon>Palleronia</taxon>
    </lineage>
</organism>
<dbReference type="SUPFAM" id="SSF53474">
    <property type="entry name" value="alpha/beta-Hydrolases"/>
    <property type="match status" value="1"/>
</dbReference>
<feature type="signal peptide" evidence="1">
    <location>
        <begin position="1"/>
        <end position="27"/>
    </location>
</feature>
<keyword evidence="1" id="KW-0732">Signal</keyword>
<dbReference type="EMBL" id="QKZL01000017">
    <property type="protein sequence ID" value="PZX13650.1"/>
    <property type="molecule type" value="Genomic_DNA"/>
</dbReference>
<sequence length="678" mass="72048">MRKNSPARWVVPPLAILAASAATPSMAQKIGAFEPTPCPVPLPYEGEVEGETYDCGIVVVPENHEADGGRTLEIAALRLRATTLSPRPDPVFYLAGGPGSSGLHEFASNPTLFQNMQAMRERRDVITFDQRGTGHSQILACGPFFAGIGVVGEIFDEVDIAEMEEIVEGGAAMSFVVAVCGMSYASVGIDLGQYNSVASAKDIVLLADAMGYGGRYDLYGTSYGTRLAQHALRTTPDRVRAAIMDGTVSVSEPGNAHTSSKLAAQYDTIFELCAADPFCEERFPDLRTRFIAVLEDLAAEPLVLDPPLVGSDFFRSGGFVTVDRIDVPFFNRLGVFNNGAGRGGAAAFVPMLVDALEDRDTEYLRDIMGRGTLPEQQPVTASPDAADVFTPDDSLIAPSIGLIVQLAEASLAAESGSLSTDWLGTVIGEMNARLLDGEPQAEIIRDFVELSLVPLQPTDASALVEFADAHLLPETATTAKALAGAMDRQQVRETFWAIQDIAERMSGGGERSGVPGVAMGMLNAVNCAEDVGFNPPEVAEDFVAATPYPGIGVQSVETYEVMYAACGMLPSPFAEADITAPVESDVPVLIFSQGMDSQTPVTQGKLVAETLPNSIVHVWPSEGHVIASRSPDGCAGAIAAAFLDDPMSRPDFSCSEDDYYRVPFDVAYGLVFGDAEDR</sequence>
<dbReference type="GO" id="GO:0016020">
    <property type="term" value="C:membrane"/>
    <property type="evidence" value="ECO:0007669"/>
    <property type="project" value="TreeGrafter"/>
</dbReference>
<dbReference type="RefSeq" id="WP_111538275.1">
    <property type="nucleotide sequence ID" value="NZ_QKZL01000017.1"/>
</dbReference>
<proteinExistence type="predicted"/>
<reference evidence="4 5" key="1">
    <citation type="submission" date="2018-06" db="EMBL/GenBank/DDBJ databases">
        <title>Genomic Encyclopedia of Archaeal and Bacterial Type Strains, Phase II (KMG-II): from individual species to whole genera.</title>
        <authorList>
            <person name="Goeker M."/>
        </authorList>
    </citation>
    <scope>NUCLEOTIDE SEQUENCE [LARGE SCALE GENOMIC DNA]</scope>
    <source>
        <strain evidence="4 5">DSM 22009</strain>
    </source>
</reference>
<comment type="caution">
    <text evidence="4">The sequence shown here is derived from an EMBL/GenBank/DDBJ whole genome shotgun (WGS) entry which is preliminary data.</text>
</comment>
<protein>
    <submittedName>
        <fullName evidence="4">TAP-like protein</fullName>
    </submittedName>
</protein>
<feature type="domain" description="Peptidase S33 tripeptidyl aminopeptidase-like C-terminal" evidence="3">
    <location>
        <begin position="562"/>
        <end position="647"/>
    </location>
</feature>
<dbReference type="InterPro" id="IPR000073">
    <property type="entry name" value="AB_hydrolase_1"/>
</dbReference>
<dbReference type="Gene3D" id="3.40.50.1820">
    <property type="entry name" value="alpha/beta hydrolase"/>
    <property type="match status" value="2"/>
</dbReference>
<dbReference type="AlphaFoldDB" id="A0A2W7N0Q3"/>
<keyword evidence="5" id="KW-1185">Reference proteome</keyword>
<dbReference type="OrthoDB" id="613638at2"/>
<evidence type="ECO:0000313" key="5">
    <source>
        <dbReference type="Proteomes" id="UP000248916"/>
    </source>
</evidence>
<dbReference type="InterPro" id="IPR050266">
    <property type="entry name" value="AB_hydrolase_sf"/>
</dbReference>
<accession>A0A2W7N0Q3</accession>
<evidence type="ECO:0000259" key="3">
    <source>
        <dbReference type="Pfam" id="PF08386"/>
    </source>
</evidence>
<dbReference type="Pfam" id="PF08386">
    <property type="entry name" value="Abhydrolase_4"/>
    <property type="match status" value="1"/>
</dbReference>
<dbReference type="Proteomes" id="UP000248916">
    <property type="component" value="Unassembled WGS sequence"/>
</dbReference>
<feature type="domain" description="AB hydrolase-1" evidence="2">
    <location>
        <begin position="90"/>
        <end position="257"/>
    </location>
</feature>
<dbReference type="PANTHER" id="PTHR43798">
    <property type="entry name" value="MONOACYLGLYCEROL LIPASE"/>
    <property type="match status" value="1"/>
</dbReference>